<evidence type="ECO:0000313" key="3">
    <source>
        <dbReference type="Proteomes" id="UP000706172"/>
    </source>
</evidence>
<dbReference type="Pfam" id="PF00582">
    <property type="entry name" value="Usp"/>
    <property type="match status" value="1"/>
</dbReference>
<dbReference type="SUPFAM" id="SSF52402">
    <property type="entry name" value="Adenine nucleotide alpha hydrolases-like"/>
    <property type="match status" value="1"/>
</dbReference>
<dbReference type="InterPro" id="IPR014729">
    <property type="entry name" value="Rossmann-like_a/b/a_fold"/>
</dbReference>
<accession>A0A931G8I5</accession>
<dbReference type="Gene3D" id="3.40.50.620">
    <property type="entry name" value="HUPs"/>
    <property type="match status" value="1"/>
</dbReference>
<organism evidence="2 3">
    <name type="scientific">Desulfotignum balticum</name>
    <dbReference type="NCBI Taxonomy" id="115781"/>
    <lineage>
        <taxon>Bacteria</taxon>
        <taxon>Pseudomonadati</taxon>
        <taxon>Thermodesulfobacteriota</taxon>
        <taxon>Desulfobacteria</taxon>
        <taxon>Desulfobacterales</taxon>
        <taxon>Desulfobacteraceae</taxon>
        <taxon>Desulfotignum</taxon>
    </lineage>
</organism>
<feature type="non-terminal residue" evidence="2">
    <location>
        <position position="96"/>
    </location>
</feature>
<reference evidence="2" key="1">
    <citation type="submission" date="2020-07" db="EMBL/GenBank/DDBJ databases">
        <title>Severe corrosion of carbon steel in oil field produced water can be linked to methanogenic archaea containing a special type of NiFe hydrogenase.</title>
        <authorList>
            <person name="Lahme S."/>
            <person name="Mand J."/>
            <person name="Longwell J."/>
            <person name="Smith R."/>
            <person name="Enning D."/>
        </authorList>
    </citation>
    <scope>NUCLEOTIDE SEQUENCE</scope>
    <source>
        <strain evidence="2">MIC098Bin6</strain>
    </source>
</reference>
<dbReference type="EMBL" id="JACCQK010000771">
    <property type="protein sequence ID" value="MBG0780526.1"/>
    <property type="molecule type" value="Genomic_DNA"/>
</dbReference>
<dbReference type="AlphaFoldDB" id="A0A931G8I5"/>
<feature type="domain" description="UspA" evidence="1">
    <location>
        <begin position="1"/>
        <end position="70"/>
    </location>
</feature>
<gene>
    <name evidence="2" type="ORF">H0S81_11450</name>
</gene>
<comment type="caution">
    <text evidence="2">The sequence shown here is derived from an EMBL/GenBank/DDBJ whole genome shotgun (WGS) entry which is preliminary data.</text>
</comment>
<proteinExistence type="predicted"/>
<protein>
    <submittedName>
        <fullName evidence="2">Universal stress protein</fullName>
    </submittedName>
</protein>
<evidence type="ECO:0000259" key="1">
    <source>
        <dbReference type="Pfam" id="PF00582"/>
    </source>
</evidence>
<dbReference type="InterPro" id="IPR006016">
    <property type="entry name" value="UspA"/>
</dbReference>
<evidence type="ECO:0000313" key="2">
    <source>
        <dbReference type="EMBL" id="MBG0780526.1"/>
    </source>
</evidence>
<dbReference type="Proteomes" id="UP000706172">
    <property type="component" value="Unassembled WGS sequence"/>
</dbReference>
<sequence length="96" mass="10392">MIKRILVGLGGTPFTAAATQWATELGDLHQAQLTGVTIVNTKKLEKVGPVPAGAAAYAQRMRENNVQVTKEGTEKAIALFKEHCGKQAVVCRRIKY</sequence>
<name>A0A931G8I5_9BACT</name>